<dbReference type="InterPro" id="IPR050272">
    <property type="entry name" value="Isochorismatase-like_hydrls"/>
</dbReference>
<gene>
    <name evidence="4" type="ORF">CGZ90_18575</name>
</gene>
<dbReference type="Gene3D" id="3.40.50.850">
    <property type="entry name" value="Isochorismatase-like"/>
    <property type="match status" value="1"/>
</dbReference>
<dbReference type="PANTHER" id="PTHR43540">
    <property type="entry name" value="PEROXYUREIDOACRYLATE/UREIDOACRYLATE AMIDOHYDROLASE-RELATED"/>
    <property type="match status" value="1"/>
</dbReference>
<evidence type="ECO:0000313" key="5">
    <source>
        <dbReference type="Proteomes" id="UP000215059"/>
    </source>
</evidence>
<comment type="caution">
    <text evidence="4">The sequence shown here is derived from an EMBL/GenBank/DDBJ whole genome shotgun (WGS) entry which is preliminary data.</text>
</comment>
<dbReference type="PRINTS" id="PR01398">
    <property type="entry name" value="ISCHRISMTASE"/>
</dbReference>
<reference evidence="4 5" key="1">
    <citation type="submission" date="2017-07" db="EMBL/GenBank/DDBJ databases">
        <title>Fictibacillus sp. nov. GDSW-R2A3 Genome sequencing and assembly.</title>
        <authorList>
            <person name="Mayilraj S."/>
        </authorList>
    </citation>
    <scope>NUCLEOTIDE SEQUENCE [LARGE SCALE GENOMIC DNA]</scope>
    <source>
        <strain evidence="4 5">GDSW-R2A3</strain>
    </source>
</reference>
<dbReference type="RefSeq" id="WP_094254016.1">
    <property type="nucleotide sequence ID" value="NZ_JBHLXL010000008.1"/>
</dbReference>
<protein>
    <submittedName>
        <fullName evidence="4">Isochorismatase</fullName>
    </submittedName>
</protein>
<evidence type="ECO:0000259" key="3">
    <source>
        <dbReference type="Pfam" id="PF00857"/>
    </source>
</evidence>
<evidence type="ECO:0000313" key="4">
    <source>
        <dbReference type="EMBL" id="OYD56233.1"/>
    </source>
</evidence>
<keyword evidence="5" id="KW-1185">Reference proteome</keyword>
<organism evidence="4 5">
    <name type="scientific">Fictibacillus aquaticus</name>
    <dbReference type="NCBI Taxonomy" id="2021314"/>
    <lineage>
        <taxon>Bacteria</taxon>
        <taxon>Bacillati</taxon>
        <taxon>Bacillota</taxon>
        <taxon>Bacilli</taxon>
        <taxon>Bacillales</taxon>
        <taxon>Fictibacillaceae</taxon>
        <taxon>Fictibacillus</taxon>
    </lineage>
</organism>
<keyword evidence="2" id="KW-0378">Hydrolase</keyword>
<dbReference type="Proteomes" id="UP000215059">
    <property type="component" value="Unassembled WGS sequence"/>
</dbReference>
<feature type="domain" description="Isochorismatase-like" evidence="3">
    <location>
        <begin position="11"/>
        <end position="171"/>
    </location>
</feature>
<dbReference type="EMBL" id="NOII01000025">
    <property type="protein sequence ID" value="OYD56233.1"/>
    <property type="molecule type" value="Genomic_DNA"/>
</dbReference>
<dbReference type="CDD" id="cd00431">
    <property type="entry name" value="cysteine_hydrolases"/>
    <property type="match status" value="1"/>
</dbReference>
<dbReference type="GO" id="GO:0008908">
    <property type="term" value="F:isochorismatase activity"/>
    <property type="evidence" value="ECO:0007669"/>
    <property type="project" value="InterPro"/>
</dbReference>
<dbReference type="InterPro" id="IPR016291">
    <property type="entry name" value="Isochorismatase"/>
</dbReference>
<sequence>MKPQDTKKVHAALLIIDIINDYNFEESHLLLENMDPVAKNIANLKVAAKKNDIPVIYVNDNFGRWQSDMKGLVKYCSGEKGKEFVKPLVPDEDDYFIIKPKHSGFFSTPLSSLLNDLGIQTLILTGVAGNICVLFTANDAYMRDYELYVPSDCIASNIKEDNDRALLLMKSTLKASTQKSSELDLKHIIEEAKNKKMNTVY</sequence>
<dbReference type="InterPro" id="IPR000868">
    <property type="entry name" value="Isochorismatase-like_dom"/>
</dbReference>
<dbReference type="InterPro" id="IPR036380">
    <property type="entry name" value="Isochorismatase-like_sf"/>
</dbReference>
<dbReference type="SUPFAM" id="SSF52499">
    <property type="entry name" value="Isochorismatase-like hydrolases"/>
    <property type="match status" value="1"/>
</dbReference>
<dbReference type="Pfam" id="PF00857">
    <property type="entry name" value="Isochorismatase"/>
    <property type="match status" value="1"/>
</dbReference>
<comment type="similarity">
    <text evidence="1">Belongs to the isochorismatase family.</text>
</comment>
<dbReference type="AlphaFoldDB" id="A0A235F567"/>
<dbReference type="OrthoDB" id="4305745at2"/>
<dbReference type="PANTHER" id="PTHR43540:SF6">
    <property type="entry name" value="ISOCHORISMATASE-LIKE DOMAIN-CONTAINING PROTEIN"/>
    <property type="match status" value="1"/>
</dbReference>
<evidence type="ECO:0000256" key="1">
    <source>
        <dbReference type="ARBA" id="ARBA00006336"/>
    </source>
</evidence>
<name>A0A235F567_9BACL</name>
<evidence type="ECO:0000256" key="2">
    <source>
        <dbReference type="ARBA" id="ARBA00022801"/>
    </source>
</evidence>
<proteinExistence type="inferred from homology"/>
<accession>A0A235F567</accession>